<evidence type="ECO:0000313" key="2">
    <source>
        <dbReference type="Proteomes" id="UP000322918"/>
    </source>
</evidence>
<dbReference type="EMBL" id="VWNE01000009">
    <property type="protein sequence ID" value="KAA8484043.1"/>
    <property type="molecule type" value="Genomic_DNA"/>
</dbReference>
<proteinExistence type="predicted"/>
<gene>
    <name evidence="1" type="ORF">F1649_06765</name>
</gene>
<dbReference type="RefSeq" id="WP_141815831.1">
    <property type="nucleotide sequence ID" value="NZ_VFPL01000001.1"/>
</dbReference>
<protein>
    <submittedName>
        <fullName evidence="1">Uncharacterized protein</fullName>
    </submittedName>
</protein>
<accession>A0A5M9HAR5</accession>
<sequence length="71" mass="8143">MSTIRIEILNPTALKLIEGMQDLNLIKVSVEPESRLKAYLQKMRRNTVSAPDIDEITSIVEKVRAERYGKK</sequence>
<reference evidence="1 2" key="1">
    <citation type="submission" date="2019-09" db="EMBL/GenBank/DDBJ databases">
        <title>Pararcticibacter amylolyticus gen. nov., sp. nov., isolated from a rottenly hemp rope, and reclassification of Pedobacter tournemirensis as Pararcticibacter tournemirensis comb. nov.</title>
        <authorList>
            <person name="Cai Y."/>
        </authorList>
    </citation>
    <scope>NUCLEOTIDE SEQUENCE [LARGE SCALE GENOMIC DNA]</scope>
    <source>
        <strain evidence="1 2">TF5-37.2-LB10</strain>
    </source>
</reference>
<dbReference type="OrthoDB" id="964950at2"/>
<name>A0A5M9HAR5_9SPHI</name>
<keyword evidence="2" id="KW-1185">Reference proteome</keyword>
<dbReference type="Proteomes" id="UP000322918">
    <property type="component" value="Unassembled WGS sequence"/>
</dbReference>
<dbReference type="AlphaFoldDB" id="A0A5M9HAR5"/>
<comment type="caution">
    <text evidence="1">The sequence shown here is derived from an EMBL/GenBank/DDBJ whole genome shotgun (WGS) entry which is preliminary data.</text>
</comment>
<evidence type="ECO:0000313" key="1">
    <source>
        <dbReference type="EMBL" id="KAA8484043.1"/>
    </source>
</evidence>
<organism evidence="1 2">
    <name type="scientific">Arcticibacter tournemirensis</name>
    <dbReference type="NCBI Taxonomy" id="699437"/>
    <lineage>
        <taxon>Bacteria</taxon>
        <taxon>Pseudomonadati</taxon>
        <taxon>Bacteroidota</taxon>
        <taxon>Sphingobacteriia</taxon>
        <taxon>Sphingobacteriales</taxon>
        <taxon>Sphingobacteriaceae</taxon>
        <taxon>Arcticibacter</taxon>
    </lineage>
</organism>